<feature type="region of interest" description="Disordered" evidence="1">
    <location>
        <begin position="359"/>
        <end position="385"/>
    </location>
</feature>
<evidence type="ECO:0000256" key="1">
    <source>
        <dbReference type="SAM" id="MobiDB-lite"/>
    </source>
</evidence>
<feature type="region of interest" description="Disordered" evidence="1">
    <location>
        <begin position="1367"/>
        <end position="1413"/>
    </location>
</feature>
<evidence type="ECO:0000313" key="3">
    <source>
        <dbReference type="Proteomes" id="UP000316759"/>
    </source>
</evidence>
<dbReference type="EMBL" id="SUNJ01014187">
    <property type="protein sequence ID" value="TPP56696.1"/>
    <property type="molecule type" value="Genomic_DNA"/>
</dbReference>
<feature type="region of interest" description="Disordered" evidence="1">
    <location>
        <begin position="1260"/>
        <end position="1303"/>
    </location>
</feature>
<protein>
    <submittedName>
        <fullName evidence="2">Uncharacterized protein</fullName>
    </submittedName>
</protein>
<feature type="region of interest" description="Disordered" evidence="1">
    <location>
        <begin position="828"/>
        <end position="853"/>
    </location>
</feature>
<feature type="compositionally biased region" description="Basic residues" evidence="1">
    <location>
        <begin position="99"/>
        <end position="113"/>
    </location>
</feature>
<feature type="region of interest" description="Disordered" evidence="1">
    <location>
        <begin position="90"/>
        <end position="162"/>
    </location>
</feature>
<feature type="compositionally biased region" description="Basic and acidic residues" evidence="1">
    <location>
        <begin position="153"/>
        <end position="162"/>
    </location>
</feature>
<sequence>MKRKRKMFRSVMKRVAENIHEKTSQKSARKVSERLEKTVIEPAVRGRHTVRSKSSRWKVSAEKVLARTSSTDACKTDSIRILDTLLQPNDSSRYNISCRGRKRHHTKVGRPRLNKPPESLARKTKHQKLPTAHRNASRSTLNQKNLENPSPDALKRETYSDRRLSDAPVASIHEALVNDQQIPATLLVKRPRGRPRSSVISKGGNKANTKLSAEEMQSESVQKHDNGVCPTGLDASPTRIYSPWLVKKEDLYYASELRFGAADNVLQEVLEEINKQGVVPKISDHGKQGTYNKEENINSDATFIFDVPVIKKIFENIWDSSSAVLNLDTKDLFLALNGLLRPGVFELWRRRLEEQSKKLSRSHMGRLRPNPRPRRYSDMFVSGGEQSNCTRHTVSEIPVFAEKIRPGSRSVAIAAARLTAAKRLIRARSRHRRGPRVVGNMTYGISKKQTVMTGPDLPSKPRRRPQKVAPGIEVSSPRTRRRPDVSHHIDWKFCYAQSDKQILTANQTTPKRRRKAESSPDKCHISISVPHIELDEFGPAENSPGVSNDTVSPVTIHRESSLLPGSLETNSDIQKPDSTVDGSNSYAFDLKKSLTRRLDIEGSADGRRKRRHALTVQRKRPVERPVSSLIDSERLSWRDEIFDKNEPLSDSSINSASACNYDKSFRQTKWILPPTPKPKGNSESPLCDNPKSVSHSVDLPRPRNILGSAHKRSIRNSQLNSYMTHRGRISRRPDRMCRLTLLDRLLLGLNCSVSQNDDEIHVKRLHKDELSILTQRISKTGFSVQSLSVRRNANNDAEYNIVLIFSPNADSNVRRVRCSSVTTRTRMLGSGRPCDGGTRESSYLDGRPKSKSRQFAVYSPEVHDSSRKSTLQDNVEQFHRCLDSAHSAGGGYHSDTSTNCKKISTSKLRRSHSDSDLANLRNTHETGLMCKWTVESSSNQMTNPFPSLSTEANGGKNSPLVLNGSFQSSKDWIRSTFDRIPPPSNERHYFTETGSQKRGMGLSRIVSERQVYDSEVHPMTTVSASHGITKRSLGLDTHSTSHIAPFRRHSPRKVIRKVYTGSSTIPKILNRKRPTGSPNINLSVSTGSAPPTSSLLTSLPHTVTVSTNACSTVSSLSASNSTPCVSNSTTPAIIFDEPASTLPVCPPTSVAGFSLQYRRFPTPVMPVTVVPPSTKLVDHSANITAASSSAPTFSDSRFPGVLRFRPVSSIPLGSSLSTKTPERTHSAELPAMSSMDSRRPGTILSLNTAEDLGCSASVIEENTDTNPSTDEQSQRTNTDIAASDQTNDEMFHPSKPSEDLATMPTVSHPLRLEKSSMASPEGSTDFANSENELPPDWDGSYTPATSMSASQLLKLKRLHDEAGRVIGSPGESRTTQAAVHSSLPGHVQSPQASPLQGKQTQSIHTETTEGARIGKSCQLESGVLELTHQQKQQPFPSQQPHQPQHTTVSVCHEFTSGLCSIAPSGVASEPAPMDMTEDTDEFELKSADQSVDLVDSDRTQNDQNIPLHPENVAPSAASVAGAPSDSVLLPSVTAGAPRLQRFPWPIVRPPTLLAPITGTPAFCSTFIPRFHPGVGMVRTSEAGTTVASGKEAYVSRRFK</sequence>
<feature type="compositionally biased region" description="Polar residues" evidence="1">
    <location>
        <begin position="567"/>
        <end position="580"/>
    </location>
</feature>
<feature type="region of interest" description="Disordered" evidence="1">
    <location>
        <begin position="1315"/>
        <end position="1335"/>
    </location>
</feature>
<evidence type="ECO:0000313" key="2">
    <source>
        <dbReference type="EMBL" id="TPP56696.1"/>
    </source>
</evidence>
<gene>
    <name evidence="2" type="ORF">FGIG_05501</name>
</gene>
<name>A0A504Y7Y1_FASGI</name>
<feature type="region of interest" description="Disordered" evidence="1">
    <location>
        <begin position="187"/>
        <end position="230"/>
    </location>
</feature>
<feature type="region of interest" description="Disordered" evidence="1">
    <location>
        <begin position="670"/>
        <end position="704"/>
    </location>
</feature>
<feature type="compositionally biased region" description="Basic residues" evidence="1">
    <location>
        <begin position="359"/>
        <end position="374"/>
    </location>
</feature>
<proteinExistence type="predicted"/>
<feature type="compositionally biased region" description="Polar residues" evidence="1">
    <location>
        <begin position="1388"/>
        <end position="1405"/>
    </location>
</feature>
<dbReference type="OrthoDB" id="6250648at2759"/>
<feature type="compositionally biased region" description="Basic and acidic residues" evidence="1">
    <location>
        <begin position="1289"/>
        <end position="1298"/>
    </location>
</feature>
<keyword evidence="3" id="KW-1185">Reference proteome</keyword>
<feature type="compositionally biased region" description="Polar residues" evidence="1">
    <location>
        <begin position="137"/>
        <end position="148"/>
    </location>
</feature>
<feature type="compositionally biased region" description="Polar residues" evidence="1">
    <location>
        <begin position="1264"/>
        <end position="1285"/>
    </location>
</feature>
<dbReference type="Proteomes" id="UP000316759">
    <property type="component" value="Unassembled WGS sequence"/>
</dbReference>
<feature type="compositionally biased region" description="Polar residues" evidence="1">
    <location>
        <begin position="1316"/>
        <end position="1331"/>
    </location>
</feature>
<feature type="region of interest" description="Disordered" evidence="1">
    <location>
        <begin position="1209"/>
        <end position="1241"/>
    </location>
</feature>
<comment type="caution">
    <text evidence="2">The sequence shown here is derived from an EMBL/GenBank/DDBJ whole genome shotgun (WGS) entry which is preliminary data.</text>
</comment>
<reference evidence="2 3" key="1">
    <citation type="submission" date="2019-04" db="EMBL/GenBank/DDBJ databases">
        <title>Annotation for the trematode Fasciola gigantica.</title>
        <authorList>
            <person name="Choi Y.-J."/>
        </authorList>
    </citation>
    <scope>NUCLEOTIDE SEQUENCE [LARGE SCALE GENOMIC DNA]</scope>
    <source>
        <strain evidence="2">Uganda_cow_1</strain>
    </source>
</reference>
<feature type="region of interest" description="Disordered" evidence="1">
    <location>
        <begin position="450"/>
        <end position="483"/>
    </location>
</feature>
<feature type="region of interest" description="Disordered" evidence="1">
    <location>
        <begin position="560"/>
        <end position="580"/>
    </location>
</feature>
<organism evidence="2 3">
    <name type="scientific">Fasciola gigantica</name>
    <name type="common">Giant liver fluke</name>
    <dbReference type="NCBI Taxonomy" id="46835"/>
    <lineage>
        <taxon>Eukaryota</taxon>
        <taxon>Metazoa</taxon>
        <taxon>Spiralia</taxon>
        <taxon>Lophotrochozoa</taxon>
        <taxon>Platyhelminthes</taxon>
        <taxon>Trematoda</taxon>
        <taxon>Digenea</taxon>
        <taxon>Plagiorchiida</taxon>
        <taxon>Echinostomata</taxon>
        <taxon>Echinostomatoidea</taxon>
        <taxon>Fasciolidae</taxon>
        <taxon>Fasciola</taxon>
    </lineage>
</organism>
<accession>A0A504Y7Y1</accession>